<keyword evidence="5" id="KW-1185">Reference proteome</keyword>
<comment type="caution">
    <text evidence="3">The sequence shown here is derived from an EMBL/GenBank/DDBJ whole genome shotgun (WGS) entry which is preliminary data.</text>
</comment>
<dbReference type="EMBL" id="JAUNZN010000049">
    <property type="protein sequence ID" value="KAK4805890.1"/>
    <property type="molecule type" value="Genomic_DNA"/>
</dbReference>
<sequence>MGSVPADGPAVAAVVTSLLERLQDNEGDRAQTYRQLESTVRGDDGRLRSGVLNRLIAEASGDIRAAQGVTDDVRTAASDVLVALASSHFHFVMSELQGHLKALGGTSEELVFVTLGKLASSYALRCIPFVGMTLLALRTALSQVGSGRVLRAACSGECRTLSRGPGGRGGVRDGPRCTALILAEVQRV</sequence>
<accession>A0AAN7MGM1</accession>
<dbReference type="EMBL" id="JAUNZN010000049">
    <property type="protein sequence ID" value="KAK4805891.1"/>
    <property type="molecule type" value="Genomic_DNA"/>
</dbReference>
<name>A0AAN7MGM1_MYCAM</name>
<dbReference type="Proteomes" id="UP001333110">
    <property type="component" value="Unassembled WGS sequence"/>
</dbReference>
<proteinExistence type="predicted"/>
<evidence type="ECO:0000259" key="1">
    <source>
        <dbReference type="Pfam" id="PF23221"/>
    </source>
</evidence>
<evidence type="ECO:0000313" key="4">
    <source>
        <dbReference type="EMBL" id="KAK4805891.1"/>
    </source>
</evidence>
<organism evidence="3 5">
    <name type="scientific">Mycteria americana</name>
    <name type="common">Wood stork</name>
    <dbReference type="NCBI Taxonomy" id="33587"/>
    <lineage>
        <taxon>Eukaryota</taxon>
        <taxon>Metazoa</taxon>
        <taxon>Chordata</taxon>
        <taxon>Craniata</taxon>
        <taxon>Vertebrata</taxon>
        <taxon>Euteleostomi</taxon>
        <taxon>Archelosauria</taxon>
        <taxon>Archosauria</taxon>
        <taxon>Dinosauria</taxon>
        <taxon>Saurischia</taxon>
        <taxon>Theropoda</taxon>
        <taxon>Coelurosauria</taxon>
        <taxon>Aves</taxon>
        <taxon>Neognathae</taxon>
        <taxon>Neoaves</taxon>
        <taxon>Aequornithes</taxon>
        <taxon>Ciconiiformes</taxon>
        <taxon>Ciconiidae</taxon>
        <taxon>Mycteria</taxon>
    </lineage>
</organism>
<evidence type="ECO:0000313" key="2">
    <source>
        <dbReference type="EMBL" id="KAK4805872.1"/>
    </source>
</evidence>
<dbReference type="InterPro" id="IPR056282">
    <property type="entry name" value="MROH2B-like_N_HEAT"/>
</dbReference>
<reference evidence="3 5" key="1">
    <citation type="journal article" date="2023" name="J. Hered.">
        <title>Chromosome-level genome of the wood stork (Mycteria americana) provides insight into avian chromosome evolution.</title>
        <authorList>
            <person name="Flamio R. Jr."/>
            <person name="Ramstad K.M."/>
        </authorList>
    </citation>
    <scope>NUCLEOTIDE SEQUENCE [LARGE SCALE GENOMIC DNA]</scope>
    <source>
        <strain evidence="3">JAX WOST 10</strain>
    </source>
</reference>
<evidence type="ECO:0000313" key="3">
    <source>
        <dbReference type="EMBL" id="KAK4805890.1"/>
    </source>
</evidence>
<feature type="domain" description="MROH2B-like N-terminal HEAT-repeats" evidence="1">
    <location>
        <begin position="14"/>
        <end position="154"/>
    </location>
</feature>
<dbReference type="EMBL" id="JAUNZN010000049">
    <property type="protein sequence ID" value="KAK4805872.1"/>
    <property type="molecule type" value="Genomic_DNA"/>
</dbReference>
<gene>
    <name evidence="2" type="ORF">QYF61_025739</name>
    <name evidence="3" type="ORF">QYF61_025757</name>
    <name evidence="4" type="ORF">QYF61_025758</name>
</gene>
<dbReference type="Pfam" id="PF23221">
    <property type="entry name" value="HEAT_MROH2B_1st"/>
    <property type="match status" value="1"/>
</dbReference>
<dbReference type="AlphaFoldDB" id="A0AAN7MGM1"/>
<protein>
    <recommendedName>
        <fullName evidence="1">MROH2B-like N-terminal HEAT-repeats domain-containing protein</fullName>
    </recommendedName>
</protein>
<evidence type="ECO:0000313" key="5">
    <source>
        <dbReference type="Proteomes" id="UP001333110"/>
    </source>
</evidence>